<dbReference type="Pfam" id="PF01796">
    <property type="entry name" value="OB_ChsH2_C"/>
    <property type="match status" value="1"/>
</dbReference>
<feature type="domain" description="ChsH2 C-terminal OB-fold" evidence="2">
    <location>
        <begin position="74"/>
        <end position="142"/>
    </location>
</feature>
<dbReference type="InterPro" id="IPR002878">
    <property type="entry name" value="ChsH2_C"/>
</dbReference>
<proteinExistence type="predicted"/>
<dbReference type="EMBL" id="UINC01011525">
    <property type="protein sequence ID" value="SVA50820.1"/>
    <property type="molecule type" value="Genomic_DNA"/>
</dbReference>
<feature type="region of interest" description="Disordered" evidence="1">
    <location>
        <begin position="1"/>
        <end position="23"/>
    </location>
</feature>
<dbReference type="PANTHER" id="PTHR34075:SF5">
    <property type="entry name" value="BLR3430 PROTEIN"/>
    <property type="match status" value="1"/>
</dbReference>
<name>A0A381WE61_9ZZZZ</name>
<evidence type="ECO:0000256" key="1">
    <source>
        <dbReference type="SAM" id="MobiDB-lite"/>
    </source>
</evidence>
<dbReference type="Pfam" id="PF12172">
    <property type="entry name" value="zf-ChsH2"/>
    <property type="match status" value="1"/>
</dbReference>
<reference evidence="4" key="1">
    <citation type="submission" date="2018-05" db="EMBL/GenBank/DDBJ databases">
        <authorList>
            <person name="Lanie J.A."/>
            <person name="Ng W.-L."/>
            <person name="Kazmierczak K.M."/>
            <person name="Andrzejewski T.M."/>
            <person name="Davidsen T.M."/>
            <person name="Wayne K.J."/>
            <person name="Tettelin H."/>
            <person name="Glass J.I."/>
            <person name="Rusch D."/>
            <person name="Podicherti R."/>
            <person name="Tsui H.-C.T."/>
            <person name="Winkler M.E."/>
        </authorList>
    </citation>
    <scope>NUCLEOTIDE SEQUENCE</scope>
</reference>
<feature type="compositionally biased region" description="Polar residues" evidence="1">
    <location>
        <begin position="1"/>
        <end position="10"/>
    </location>
</feature>
<sequence length="160" mass="18334">MTQRQDQNIKSRPMTGPLEGIPLPDLDRLPDYERGFWEGSHNRELRIQKCSGCNTFRHLPTPMCPSCHSLEYKWSKVSGRGVVYSFVVVRNPVHPAIREREQVPYNISLIELEEQEGLRVCSNVLDIAPEDIYVDMPVLVTFMPTIDEPNVVLPLFVPSD</sequence>
<accession>A0A381WE61</accession>
<dbReference type="PANTHER" id="PTHR34075">
    <property type="entry name" value="BLR3430 PROTEIN"/>
    <property type="match status" value="1"/>
</dbReference>
<evidence type="ECO:0000313" key="4">
    <source>
        <dbReference type="EMBL" id="SVA50820.1"/>
    </source>
</evidence>
<dbReference type="SUPFAM" id="SSF50249">
    <property type="entry name" value="Nucleic acid-binding proteins"/>
    <property type="match status" value="1"/>
</dbReference>
<feature type="domain" description="ChsH2 rubredoxin-like zinc ribbon" evidence="3">
    <location>
        <begin position="43"/>
        <end position="70"/>
    </location>
</feature>
<protein>
    <recommendedName>
        <fullName evidence="5">DUF35 domain-containing protein</fullName>
    </recommendedName>
</protein>
<dbReference type="InterPro" id="IPR022002">
    <property type="entry name" value="ChsH2_Znr"/>
</dbReference>
<organism evidence="4">
    <name type="scientific">marine metagenome</name>
    <dbReference type="NCBI Taxonomy" id="408172"/>
    <lineage>
        <taxon>unclassified sequences</taxon>
        <taxon>metagenomes</taxon>
        <taxon>ecological metagenomes</taxon>
    </lineage>
</organism>
<dbReference type="InterPro" id="IPR012340">
    <property type="entry name" value="NA-bd_OB-fold"/>
</dbReference>
<dbReference type="AlphaFoldDB" id="A0A381WE61"/>
<evidence type="ECO:0000259" key="3">
    <source>
        <dbReference type="Pfam" id="PF12172"/>
    </source>
</evidence>
<evidence type="ECO:0008006" key="5">
    <source>
        <dbReference type="Google" id="ProtNLM"/>
    </source>
</evidence>
<evidence type="ECO:0000259" key="2">
    <source>
        <dbReference type="Pfam" id="PF01796"/>
    </source>
</evidence>
<dbReference type="InterPro" id="IPR052513">
    <property type="entry name" value="Thioester_dehydratase-like"/>
</dbReference>
<gene>
    <name evidence="4" type="ORF">METZ01_LOCUS103674</name>
</gene>